<dbReference type="InterPro" id="IPR011989">
    <property type="entry name" value="ARM-like"/>
</dbReference>
<dbReference type="Gene3D" id="1.25.10.10">
    <property type="entry name" value="Leucine-rich Repeat Variant"/>
    <property type="match status" value="2"/>
</dbReference>
<dbReference type="SUPFAM" id="SSF48371">
    <property type="entry name" value="ARM repeat"/>
    <property type="match status" value="2"/>
</dbReference>
<evidence type="ECO:0000313" key="3">
    <source>
        <dbReference type="EMBL" id="KAK7887108.1"/>
    </source>
</evidence>
<feature type="region of interest" description="Disordered" evidence="1">
    <location>
        <begin position="395"/>
        <end position="416"/>
    </location>
</feature>
<proteinExistence type="predicted"/>
<dbReference type="GO" id="GO:0005524">
    <property type="term" value="F:ATP binding"/>
    <property type="evidence" value="ECO:0007669"/>
    <property type="project" value="InterPro"/>
</dbReference>
<reference evidence="4" key="1">
    <citation type="submission" date="2024-04" db="EMBL/GenBank/DDBJ databases">
        <title>Salinicola lusitanus LLJ914,a marine bacterium isolated from the Okinawa Trough.</title>
        <authorList>
            <person name="Li J."/>
        </authorList>
    </citation>
    <scope>NUCLEOTIDE SEQUENCE [LARGE SCALE GENOMIC DNA]</scope>
</reference>
<keyword evidence="4" id="KW-1185">Reference proteome</keyword>
<evidence type="ECO:0000259" key="2">
    <source>
        <dbReference type="PROSITE" id="PS50011"/>
    </source>
</evidence>
<dbReference type="Pfam" id="PF23606">
    <property type="entry name" value="HEAT_ULK4"/>
    <property type="match status" value="1"/>
</dbReference>
<dbReference type="PANTHER" id="PTHR46240:SF1">
    <property type="entry name" value="SERINE_THREONINE-PROTEIN KINASE ULK4"/>
    <property type="match status" value="1"/>
</dbReference>
<evidence type="ECO:0000313" key="4">
    <source>
        <dbReference type="Proteomes" id="UP001460270"/>
    </source>
</evidence>
<comment type="caution">
    <text evidence="3">The sequence shown here is derived from an EMBL/GenBank/DDBJ whole genome shotgun (WGS) entry which is preliminary data.</text>
</comment>
<dbReference type="GO" id="GO:0004672">
    <property type="term" value="F:protein kinase activity"/>
    <property type="evidence" value="ECO:0007669"/>
    <property type="project" value="InterPro"/>
</dbReference>
<dbReference type="Gene3D" id="1.10.510.10">
    <property type="entry name" value="Transferase(Phosphotransferase) domain 1"/>
    <property type="match status" value="2"/>
</dbReference>
<dbReference type="InterPro" id="IPR045906">
    <property type="entry name" value="ULK4"/>
</dbReference>
<dbReference type="SUPFAM" id="SSF56112">
    <property type="entry name" value="Protein kinase-like (PK-like)"/>
    <property type="match status" value="1"/>
</dbReference>
<dbReference type="InterPro" id="IPR056981">
    <property type="entry name" value="HEAT_ULK4_RUNKEL"/>
</dbReference>
<gene>
    <name evidence="3" type="ORF">WMY93_026729</name>
</gene>
<feature type="domain" description="Protein kinase" evidence="2">
    <location>
        <begin position="9"/>
        <end position="307"/>
    </location>
</feature>
<dbReference type="EMBL" id="JBBPFD010000019">
    <property type="protein sequence ID" value="KAK7887108.1"/>
    <property type="molecule type" value="Genomic_DNA"/>
</dbReference>
<accession>A0AAW0N2U5</accession>
<feature type="compositionally biased region" description="Polar residues" evidence="1">
    <location>
        <begin position="395"/>
        <end position="407"/>
    </location>
</feature>
<dbReference type="Pfam" id="PF00069">
    <property type="entry name" value="Pkinase"/>
    <property type="match status" value="2"/>
</dbReference>
<organism evidence="3 4">
    <name type="scientific">Mugilogobius chulae</name>
    <name type="common">yellowstripe goby</name>
    <dbReference type="NCBI Taxonomy" id="88201"/>
    <lineage>
        <taxon>Eukaryota</taxon>
        <taxon>Metazoa</taxon>
        <taxon>Chordata</taxon>
        <taxon>Craniata</taxon>
        <taxon>Vertebrata</taxon>
        <taxon>Euteleostomi</taxon>
        <taxon>Actinopterygii</taxon>
        <taxon>Neopterygii</taxon>
        <taxon>Teleostei</taxon>
        <taxon>Neoteleostei</taxon>
        <taxon>Acanthomorphata</taxon>
        <taxon>Gobiaria</taxon>
        <taxon>Gobiiformes</taxon>
        <taxon>Gobioidei</taxon>
        <taxon>Gobiidae</taxon>
        <taxon>Gobionellinae</taxon>
        <taxon>Mugilogobius</taxon>
    </lineage>
</organism>
<dbReference type="InterPro" id="IPR011009">
    <property type="entry name" value="Kinase-like_dom_sf"/>
</dbReference>
<dbReference type="InterPro" id="IPR000719">
    <property type="entry name" value="Prot_kinase_dom"/>
</dbReference>
<sequence>MMCFLDGELHSVRKAGSGSSSVVQKGRMKGSLNYVAIVCSDKEKRPEIVNHVRLCHDFEHPNIVSFHEWYETSNHLWLVVELCTGGSLESIVTQDGYLSEDVVRSFGWGLVQGLHYIHEMGVILSDLTPAKILLDNSGILKFCNFCHSKAEGETMEDFMALLSTPEISEQGNFSEQLDRMRIKLKGELNQYEYFVCDTTYSKHRTMFIGSLLYKAPEVLLGSETNISTDLWALGCILYYMYTGKPPFYCDDSDELTQMIVHKEPAPLKQQVTSATPSENFSNLLKNLLIKDPYKRMNWPELLKHSFWDKARKEGEACCDEEEVETDEEEDEIEEEITDCEVDCSASERCHIVSLCPEEHTSKNRIHSVTPVPENINYKKHLEPLSTANVEQHNEYTNSQSMNSQRASKSADGKRNVDKLVESQHINKSMTLDSLSDFRPKKGGDEDNTEAIFLHSISCINSRNNLSPSECTPTSGLQPTAGADFTSSVKALLFTDSELTVSPIMDNPKILKSAPVRFDAKTLCVPAYSVEKLLSLNEEGWSIFLEQICSFFEEQHCTSVVSSPAAPNVSSSTATRSKLNLLCYLCCVVGHQDIANKLLNSNLLPVLTQQIRQAPNWDVRSKVLKVLGLLALHCSELENDCPVAEVVTTLTDLLRENLRNSKVKHFLLPPLGEFLYLIASQDDSIVHHMAAKAVENIATVVPGPAHSLVTSDTGPALWYLFTHSTVEAVRVTAISALCRLTRVVPTVFCAVIDVCGPAVILDAVGGAGARVQQHLLTALATALLTSKTHTHRITQSQDLVLKALRCLESPSTVTRAKATLLLLLLLQDNTPTLLYCCQHRLVMYLERDFRKAITLRDNTVQSGYLSQCLEVMTAYLSHTAPQILDDVLCALNGVIGRRHPSTAQSKQLKQILPNLSIVLDLLSSQVFRSQIVTEKFLVNIGQLLDHIISIESNETNLTLAVGAVICDALTRTALSVVEVLSQHQALISPHHSIVVDHVLPPLMTLAFSKNVEWCEFVLQVLSELSLVLLVRDPDVAEEENTHRDKPKAQEKPSCVKEDTAQLVDLISNTLLSRYESLLRATEPIPIYALKLLVSMTEHSSHICRLIKHSTILPLVFQLITACSNSVTNGMVQNAIALLCNLSGDTILDLEPVHQQGLTEMVVRTLTEAASLHLEGGLSDRRKVSQPIVPTLPALLELLHNILKQTSSVVRSALQSQRLSCPAVETEAAEKLLLANRPLSQVSTHLIHMLSTEHQEVWEESLQCLSILVQLYGGEGQDCLSASCLRSFKHVLRSHMSSEHPRTLRTALWIIKRLMQTTEADKCEWVVCSEGGELLTVIQEIARSDRCHVEVVSLAAEILNQITG</sequence>
<evidence type="ECO:0000256" key="1">
    <source>
        <dbReference type="SAM" id="MobiDB-lite"/>
    </source>
</evidence>
<dbReference type="Proteomes" id="UP001460270">
    <property type="component" value="Unassembled WGS sequence"/>
</dbReference>
<dbReference type="PROSITE" id="PS50011">
    <property type="entry name" value="PROTEIN_KINASE_DOM"/>
    <property type="match status" value="1"/>
</dbReference>
<dbReference type="PANTHER" id="PTHR46240">
    <property type="entry name" value="SER/THR PROTEIN KINASE ULK4"/>
    <property type="match status" value="1"/>
</dbReference>
<protein>
    <recommendedName>
        <fullName evidence="2">Protein kinase domain-containing protein</fullName>
    </recommendedName>
</protein>
<name>A0AAW0N2U5_9GOBI</name>
<dbReference type="InterPro" id="IPR016024">
    <property type="entry name" value="ARM-type_fold"/>
</dbReference>